<organism evidence="1 2">
    <name type="scientific">Pannonibacter tanglangensis</name>
    <dbReference type="NCBI Taxonomy" id="2750084"/>
    <lineage>
        <taxon>Bacteria</taxon>
        <taxon>Pseudomonadati</taxon>
        <taxon>Pseudomonadota</taxon>
        <taxon>Alphaproteobacteria</taxon>
        <taxon>Hyphomicrobiales</taxon>
        <taxon>Stappiaceae</taxon>
        <taxon>Pannonibacter</taxon>
    </lineage>
</organism>
<name>A0A7X5F317_9HYPH</name>
<proteinExistence type="predicted"/>
<dbReference type="CDD" id="cd06257">
    <property type="entry name" value="DnaJ"/>
    <property type="match status" value="1"/>
</dbReference>
<dbReference type="InterPro" id="IPR018253">
    <property type="entry name" value="DnaJ_domain_CS"/>
</dbReference>
<evidence type="ECO:0000313" key="2">
    <source>
        <dbReference type="Proteomes" id="UP000586722"/>
    </source>
</evidence>
<dbReference type="Proteomes" id="UP000586722">
    <property type="component" value="Unassembled WGS sequence"/>
</dbReference>
<dbReference type="Gene3D" id="2.60.260.20">
    <property type="entry name" value="Urease metallochaperone UreE, N-terminal domain"/>
    <property type="match status" value="2"/>
</dbReference>
<dbReference type="InterPro" id="IPR002939">
    <property type="entry name" value="DnaJ_C"/>
</dbReference>
<dbReference type="GO" id="GO:0051082">
    <property type="term" value="F:unfolded protein binding"/>
    <property type="evidence" value="ECO:0007669"/>
    <property type="project" value="InterPro"/>
</dbReference>
<dbReference type="InterPro" id="IPR036869">
    <property type="entry name" value="J_dom_sf"/>
</dbReference>
<reference evidence="2" key="1">
    <citation type="submission" date="2020-01" db="EMBL/GenBank/DDBJ databases">
        <authorList>
            <person name="Fang Y."/>
            <person name="Sun R."/>
            <person name="Nie L."/>
            <person name="He J."/>
            <person name="Hao L."/>
            <person name="Wang L."/>
            <person name="Su S."/>
            <person name="Lv E."/>
            <person name="Zhang Z."/>
            <person name="Xie R."/>
            <person name="Liu H."/>
        </authorList>
    </citation>
    <scope>NUCLEOTIDE SEQUENCE [LARGE SCALE GENOMIC DNA]</scope>
    <source>
        <strain evidence="2">XCT-53</strain>
    </source>
</reference>
<keyword evidence="2" id="KW-1185">Reference proteome</keyword>
<dbReference type="Pfam" id="PF01556">
    <property type="entry name" value="DnaJ_C"/>
    <property type="match status" value="1"/>
</dbReference>
<dbReference type="PANTHER" id="PTHR43096">
    <property type="entry name" value="DNAJ HOMOLOG 1, MITOCHONDRIAL-RELATED"/>
    <property type="match status" value="1"/>
</dbReference>
<gene>
    <name evidence="1" type="ORF">GWI72_11285</name>
</gene>
<dbReference type="AlphaFoldDB" id="A0A7X5F317"/>
<sequence length="338" mass="35632">MRDPYSVLGVPKSSTEQDIKRAFRKLAKQYHPDQNANNPDAQSRFAEINQAYEILGDKDKRQKFDRGEIDAEGKPRFQAHGFDGFSDFDPFRDAGRDAGANRGFRASGGMGGGGMGGGGFDDILNDILGGFGGRRAGAGAGYGAGAGGGAAGGAGRSSMPQAGKNVDLLLQVTLEELGRDGKARITLPSGKSVELKIPAGTEEGDKIRLRGQGQPGLNGGPAGDAVVEIRLRPHRLFEVKGSDLHLNLPLTLYEAVLGAKVRTPTLDGAVNLTIPAGSSSGKVMRLKGKGLPTKAGGHGDLLVRLEIILPPHGDEELETLMKAWKEITPYPARGPEFD</sequence>
<accession>A0A7X5F317</accession>
<dbReference type="Gene3D" id="1.10.287.110">
    <property type="entry name" value="DnaJ domain"/>
    <property type="match status" value="1"/>
</dbReference>
<dbReference type="InterPro" id="IPR001623">
    <property type="entry name" value="DnaJ_domain"/>
</dbReference>
<dbReference type="FunFam" id="2.60.260.20:FF:000013">
    <property type="entry name" value="DnaJ subfamily B member 11"/>
    <property type="match status" value="1"/>
</dbReference>
<dbReference type="SMART" id="SM00271">
    <property type="entry name" value="DnaJ"/>
    <property type="match status" value="1"/>
</dbReference>
<dbReference type="SUPFAM" id="SSF49493">
    <property type="entry name" value="HSP40/DnaJ peptide-binding domain"/>
    <property type="match status" value="2"/>
</dbReference>
<dbReference type="Pfam" id="PF00226">
    <property type="entry name" value="DnaJ"/>
    <property type="match status" value="1"/>
</dbReference>
<protein>
    <submittedName>
        <fullName evidence="1">DnaJ domain-containing protein</fullName>
    </submittedName>
</protein>
<comment type="caution">
    <text evidence="1">The sequence shown here is derived from an EMBL/GenBank/DDBJ whole genome shotgun (WGS) entry which is preliminary data.</text>
</comment>
<dbReference type="GO" id="GO:0042026">
    <property type="term" value="P:protein refolding"/>
    <property type="evidence" value="ECO:0007669"/>
    <property type="project" value="TreeGrafter"/>
</dbReference>
<dbReference type="PROSITE" id="PS00636">
    <property type="entry name" value="DNAJ_1"/>
    <property type="match status" value="1"/>
</dbReference>
<dbReference type="PANTHER" id="PTHR43096:SF52">
    <property type="entry name" value="DNAJ HOMOLOG 1, MITOCHONDRIAL-RELATED"/>
    <property type="match status" value="1"/>
</dbReference>
<dbReference type="RefSeq" id="WP_161676321.1">
    <property type="nucleotide sequence ID" value="NZ_JAABLP010000003.1"/>
</dbReference>
<dbReference type="InterPro" id="IPR008971">
    <property type="entry name" value="HSP40/DnaJ_pept-bd"/>
</dbReference>
<dbReference type="SUPFAM" id="SSF46565">
    <property type="entry name" value="Chaperone J-domain"/>
    <property type="match status" value="1"/>
</dbReference>
<dbReference type="PRINTS" id="PR00625">
    <property type="entry name" value="JDOMAIN"/>
</dbReference>
<dbReference type="GO" id="GO:0005737">
    <property type="term" value="C:cytoplasm"/>
    <property type="evidence" value="ECO:0007669"/>
    <property type="project" value="TreeGrafter"/>
</dbReference>
<dbReference type="CDD" id="cd10747">
    <property type="entry name" value="DnaJ_C"/>
    <property type="match status" value="1"/>
</dbReference>
<dbReference type="EMBL" id="JAABLQ010000001">
    <property type="protein sequence ID" value="NBN78851.1"/>
    <property type="molecule type" value="Genomic_DNA"/>
</dbReference>
<evidence type="ECO:0000313" key="1">
    <source>
        <dbReference type="EMBL" id="NBN78851.1"/>
    </source>
</evidence>
<dbReference type="PROSITE" id="PS50076">
    <property type="entry name" value="DNAJ_2"/>
    <property type="match status" value="1"/>
</dbReference>